<organism evidence="4 5">
    <name type="scientific">Thermanaeromonas toyohensis ToBE</name>
    <dbReference type="NCBI Taxonomy" id="698762"/>
    <lineage>
        <taxon>Bacteria</taxon>
        <taxon>Bacillati</taxon>
        <taxon>Bacillota</taxon>
        <taxon>Clostridia</taxon>
        <taxon>Neomoorellales</taxon>
        <taxon>Neomoorellaceae</taxon>
        <taxon>Thermanaeromonas</taxon>
    </lineage>
</organism>
<evidence type="ECO:0000256" key="2">
    <source>
        <dbReference type="ARBA" id="ARBA00005718"/>
    </source>
</evidence>
<dbReference type="AlphaFoldDB" id="A0A1W1VZK9"/>
<dbReference type="RefSeq" id="WP_157109957.1">
    <property type="nucleotide sequence ID" value="NZ_LT838272.1"/>
</dbReference>
<dbReference type="Proteomes" id="UP000192569">
    <property type="component" value="Chromosome I"/>
</dbReference>
<dbReference type="InterPro" id="IPR025526">
    <property type="entry name" value="DsrC-like_dom_sf"/>
</dbReference>
<evidence type="ECO:0000313" key="4">
    <source>
        <dbReference type="EMBL" id="SMB98690.1"/>
    </source>
</evidence>
<reference evidence="4 5" key="1">
    <citation type="submission" date="2017-04" db="EMBL/GenBank/DDBJ databases">
        <authorList>
            <person name="Afonso C.L."/>
            <person name="Miller P.J."/>
            <person name="Scott M.A."/>
            <person name="Spackman E."/>
            <person name="Goraichik I."/>
            <person name="Dimitrov K.M."/>
            <person name="Suarez D.L."/>
            <person name="Swayne D.E."/>
        </authorList>
    </citation>
    <scope>NUCLEOTIDE SEQUENCE [LARGE SCALE GENOMIC DNA]</scope>
    <source>
        <strain evidence="4 5">ToBE</strain>
    </source>
</reference>
<evidence type="ECO:0000313" key="5">
    <source>
        <dbReference type="Proteomes" id="UP000192569"/>
    </source>
</evidence>
<evidence type="ECO:0000256" key="3">
    <source>
        <dbReference type="ARBA" id="ARBA00022490"/>
    </source>
</evidence>
<accession>A0A1W1VZK9</accession>
<dbReference type="SUPFAM" id="SSF69721">
    <property type="entry name" value="DsrC, the gamma subunit of dissimilatory sulfite reductase"/>
    <property type="match status" value="1"/>
</dbReference>
<evidence type="ECO:0000256" key="1">
    <source>
        <dbReference type="ARBA" id="ARBA00004496"/>
    </source>
</evidence>
<dbReference type="InterPro" id="IPR042072">
    <property type="entry name" value="DsrC-like_C"/>
</dbReference>
<dbReference type="InterPro" id="IPR007453">
    <property type="entry name" value="DsrC/TusE"/>
</dbReference>
<protein>
    <submittedName>
        <fullName evidence="4">tRNA 2-thiouridine synthesizing protein E</fullName>
    </submittedName>
</protein>
<dbReference type="Gene3D" id="1.10.10.370">
    <property type="entry name" value="DsrC-like protein, C-terminal domain"/>
    <property type="match status" value="1"/>
</dbReference>
<comment type="subcellular location">
    <subcellularLocation>
        <location evidence="1">Cytoplasm</location>
    </subcellularLocation>
</comment>
<comment type="similarity">
    <text evidence="2">Belongs to the DsrC/TusE family.</text>
</comment>
<proteinExistence type="inferred from homology"/>
<keyword evidence="5" id="KW-1185">Reference proteome</keyword>
<dbReference type="Pfam" id="PF04358">
    <property type="entry name" value="DsrC"/>
    <property type="match status" value="1"/>
</dbReference>
<dbReference type="EMBL" id="LT838272">
    <property type="protein sequence ID" value="SMB98690.1"/>
    <property type="molecule type" value="Genomic_DNA"/>
</dbReference>
<name>A0A1W1VZK9_9FIRM</name>
<sequence>MGLSPTERETIAARARERGIHLGEEHWYLLELSYAYYQKHKTICTLRTLMKLSGWEKKKIYKLFPGNPIGEISKITGLPMPKEC</sequence>
<dbReference type="GO" id="GO:0005737">
    <property type="term" value="C:cytoplasm"/>
    <property type="evidence" value="ECO:0007669"/>
    <property type="project" value="UniProtKB-SubCell"/>
</dbReference>
<keyword evidence="3" id="KW-0963">Cytoplasm</keyword>
<dbReference type="STRING" id="698762.SAMN00808754_2496"/>
<dbReference type="OrthoDB" id="1725618at2"/>
<gene>
    <name evidence="4" type="ORF">SAMN00808754_2496</name>
</gene>